<protein>
    <submittedName>
        <fullName evidence="2">15438_t:CDS:1</fullName>
    </submittedName>
</protein>
<keyword evidence="3" id="KW-1185">Reference proteome</keyword>
<feature type="compositionally biased region" description="Acidic residues" evidence="1">
    <location>
        <begin position="223"/>
        <end position="237"/>
    </location>
</feature>
<evidence type="ECO:0000313" key="3">
    <source>
        <dbReference type="Proteomes" id="UP000789901"/>
    </source>
</evidence>
<feature type="compositionally biased region" description="Polar residues" evidence="1">
    <location>
        <begin position="203"/>
        <end position="213"/>
    </location>
</feature>
<accession>A0ABN7USQ2</accession>
<evidence type="ECO:0000313" key="2">
    <source>
        <dbReference type="EMBL" id="CAG8661588.1"/>
    </source>
</evidence>
<evidence type="ECO:0000256" key="1">
    <source>
        <dbReference type="SAM" id="MobiDB-lite"/>
    </source>
</evidence>
<reference evidence="2 3" key="1">
    <citation type="submission" date="2021-06" db="EMBL/GenBank/DDBJ databases">
        <authorList>
            <person name="Kallberg Y."/>
            <person name="Tangrot J."/>
            <person name="Rosling A."/>
        </authorList>
    </citation>
    <scope>NUCLEOTIDE SEQUENCE [LARGE SCALE GENOMIC DNA]</scope>
    <source>
        <strain evidence="2 3">120-4 pot B 10/14</strain>
    </source>
</reference>
<feature type="non-terminal residue" evidence="2">
    <location>
        <position position="237"/>
    </location>
</feature>
<dbReference type="EMBL" id="CAJVQB010005429">
    <property type="protein sequence ID" value="CAG8661588.1"/>
    <property type="molecule type" value="Genomic_DNA"/>
</dbReference>
<comment type="caution">
    <text evidence="2">The sequence shown here is derived from an EMBL/GenBank/DDBJ whole genome shotgun (WGS) entry which is preliminary data.</text>
</comment>
<sequence length="237" mass="26785">MPSHVALLVAIVSARNNQSCLYDQAKYNLTKKILQVIKWKYFFSPNEQPKIFTGSNLVFISGKFVIENLEQCVTVMYASIIDNNPGHKFDTINIPPCIPYCMFSMVVNRKPKELREFIYFGIKCTEYNSVTSNSGNYSSTTPSAQSIIDIIADDIESKPNQVLKVVDPMIPSVNYNAAATSGSSENLINPDMQIDSSCKRNQKQSSNYVNLDAQNEEEKQSDYDDNEKDTELDEEEK</sequence>
<dbReference type="Proteomes" id="UP000789901">
    <property type="component" value="Unassembled WGS sequence"/>
</dbReference>
<gene>
    <name evidence="2" type="ORF">GMARGA_LOCUS9910</name>
</gene>
<feature type="region of interest" description="Disordered" evidence="1">
    <location>
        <begin position="198"/>
        <end position="237"/>
    </location>
</feature>
<proteinExistence type="predicted"/>
<name>A0ABN7USQ2_GIGMA</name>
<organism evidence="2 3">
    <name type="scientific">Gigaspora margarita</name>
    <dbReference type="NCBI Taxonomy" id="4874"/>
    <lineage>
        <taxon>Eukaryota</taxon>
        <taxon>Fungi</taxon>
        <taxon>Fungi incertae sedis</taxon>
        <taxon>Mucoromycota</taxon>
        <taxon>Glomeromycotina</taxon>
        <taxon>Glomeromycetes</taxon>
        <taxon>Diversisporales</taxon>
        <taxon>Gigasporaceae</taxon>
        <taxon>Gigaspora</taxon>
    </lineage>
</organism>